<evidence type="ECO:0000313" key="5">
    <source>
        <dbReference type="EMBL" id="KAF1083927.1"/>
    </source>
</evidence>
<comment type="caution">
    <text evidence="5">The sequence shown here is derived from an EMBL/GenBank/DDBJ whole genome shotgun (WGS) entry which is preliminary data.</text>
</comment>
<keyword evidence="2" id="KW-0408">Iron</keyword>
<dbReference type="GO" id="GO:0051536">
    <property type="term" value="F:iron-sulfur cluster binding"/>
    <property type="evidence" value="ECO:0007669"/>
    <property type="project" value="UniProtKB-KW"/>
</dbReference>
<dbReference type="GO" id="GO:0046872">
    <property type="term" value="F:metal ion binding"/>
    <property type="evidence" value="ECO:0007669"/>
    <property type="project" value="UniProtKB-KW"/>
</dbReference>
<dbReference type="InterPro" id="IPR017900">
    <property type="entry name" value="4Fe4S_Fe_S_CS"/>
</dbReference>
<evidence type="ECO:0000256" key="2">
    <source>
        <dbReference type="ARBA" id="ARBA00023004"/>
    </source>
</evidence>
<evidence type="ECO:0000259" key="4">
    <source>
        <dbReference type="PROSITE" id="PS51379"/>
    </source>
</evidence>
<organism evidence="5 6">
    <name type="scientific">Sporotomaculum syntrophicum</name>
    <dbReference type="NCBI Taxonomy" id="182264"/>
    <lineage>
        <taxon>Bacteria</taxon>
        <taxon>Bacillati</taxon>
        <taxon>Bacillota</taxon>
        <taxon>Clostridia</taxon>
        <taxon>Eubacteriales</taxon>
        <taxon>Desulfallaceae</taxon>
        <taxon>Sporotomaculum</taxon>
    </lineage>
</organism>
<dbReference type="Pfam" id="PF12838">
    <property type="entry name" value="Fer4_7"/>
    <property type="match status" value="1"/>
</dbReference>
<dbReference type="Proteomes" id="UP000798488">
    <property type="component" value="Unassembled WGS sequence"/>
</dbReference>
<keyword evidence="6" id="KW-1185">Reference proteome</keyword>
<feature type="domain" description="4Fe-4S ferredoxin-type" evidence="4">
    <location>
        <begin position="286"/>
        <end position="315"/>
    </location>
</feature>
<dbReference type="SUPFAM" id="SSF54862">
    <property type="entry name" value="4Fe-4S ferredoxins"/>
    <property type="match status" value="1"/>
</dbReference>
<protein>
    <submittedName>
        <fullName evidence="5">Formate hydrogenlyase complex iron-sulfur subunit</fullName>
    </submittedName>
</protein>
<keyword evidence="1" id="KW-0479">Metal-binding</keyword>
<evidence type="ECO:0000256" key="1">
    <source>
        <dbReference type="ARBA" id="ARBA00022723"/>
    </source>
</evidence>
<dbReference type="InterPro" id="IPR017896">
    <property type="entry name" value="4Fe4S_Fe-S-bd"/>
</dbReference>
<reference evidence="5" key="1">
    <citation type="submission" date="2016-02" db="EMBL/GenBank/DDBJ databases">
        <title>Draft Genome Sequence of Sporotomaculum syntrophicum Strain FB, a Syntrophic Benzoate Degrader.</title>
        <authorList>
            <person name="Nobu M.K."/>
            <person name="Narihiro T."/>
            <person name="Qiu Y.-L."/>
            <person name="Ohashi A."/>
            <person name="Liu W.-T."/>
            <person name="Yuji S."/>
        </authorList>
    </citation>
    <scope>NUCLEOTIDE SEQUENCE</scope>
    <source>
        <strain evidence="5">FB</strain>
    </source>
</reference>
<evidence type="ECO:0000313" key="6">
    <source>
        <dbReference type="Proteomes" id="UP000798488"/>
    </source>
</evidence>
<dbReference type="RefSeq" id="WP_161823116.1">
    <property type="nucleotide sequence ID" value="NZ_LSRS01000008.1"/>
</dbReference>
<name>A0A9D2WM05_9FIRM</name>
<accession>A0A9D2WM05</accession>
<gene>
    <name evidence="5" type="ORF">SPSYN_02839</name>
</gene>
<keyword evidence="3" id="KW-0411">Iron-sulfur</keyword>
<dbReference type="PROSITE" id="PS00198">
    <property type="entry name" value="4FE4S_FER_1"/>
    <property type="match status" value="1"/>
</dbReference>
<dbReference type="Gene3D" id="3.30.70.20">
    <property type="match status" value="1"/>
</dbReference>
<evidence type="ECO:0000256" key="3">
    <source>
        <dbReference type="ARBA" id="ARBA00023014"/>
    </source>
</evidence>
<feature type="domain" description="4Fe-4S ferredoxin-type" evidence="4">
    <location>
        <begin position="320"/>
        <end position="349"/>
    </location>
</feature>
<dbReference type="AlphaFoldDB" id="A0A9D2WM05"/>
<proteinExistence type="predicted"/>
<dbReference type="PROSITE" id="PS51379">
    <property type="entry name" value="4FE4S_FER_2"/>
    <property type="match status" value="2"/>
</dbReference>
<dbReference type="OrthoDB" id="5422255at2"/>
<dbReference type="EMBL" id="LSRS01000008">
    <property type="protein sequence ID" value="KAF1083927.1"/>
    <property type="molecule type" value="Genomic_DNA"/>
</dbReference>
<sequence length="373" mass="40878">MGHLGVDKKEVVYRALAERLNSNPVGAPVNEVLMKILHRLYTESEAMVGSKFPMVPMKLDKIAGITGLEEKELLPILENMAPKGLVLELPLQDGTYYMLAPMMIGFFEFTFMRVREEIDMKELAELFTLYIETPGVYEEFFGGNTKLIRSLVYESVIPAMVDTEVLDYERASQIIRNSGGGALSMCACRHRASHLGKSCEAGGPIEDVCTTLGNSAKWMVSRGMARPATVDELLRVLDQTTKLGLVHIVDNILTQPTVICHCCGCCCVALHSSIGKEELPAQPSNFMPSFDRDSCVGCGTCADSCQIKIITMCDDGSGVEVPEFIKEKCLGCGVCAASCPSGAITMSRRPEIYVPPENKTELLARIARERGKM</sequence>